<dbReference type="EnsemblMetazoa" id="Aqu2.1.09495_001">
    <property type="protein sequence ID" value="Aqu2.1.09495_001"/>
    <property type="gene ID" value="Aqu2.1.09495"/>
</dbReference>
<dbReference type="GO" id="GO:0003677">
    <property type="term" value="F:DNA binding"/>
    <property type="evidence" value="ECO:0007669"/>
    <property type="project" value="UniProtKB-KW"/>
</dbReference>
<dbReference type="SUPFAM" id="SSF140996">
    <property type="entry name" value="Hermes dimerisation domain"/>
    <property type="match status" value="1"/>
</dbReference>
<evidence type="ECO:0000256" key="7">
    <source>
        <dbReference type="ARBA" id="ARBA00023163"/>
    </source>
</evidence>
<keyword evidence="4" id="KW-0862">Zinc</keyword>
<dbReference type="InterPro" id="IPR052035">
    <property type="entry name" value="ZnF_BED_domain_contain"/>
</dbReference>
<evidence type="ECO:0000256" key="8">
    <source>
        <dbReference type="ARBA" id="ARBA00023242"/>
    </source>
</evidence>
<keyword evidence="6" id="KW-0238">DNA-binding</keyword>
<feature type="domain" description="BED-type" evidence="11">
    <location>
        <begin position="375"/>
        <end position="434"/>
    </location>
</feature>
<name>A0A1X7T533_AMPQE</name>
<dbReference type="AlphaFoldDB" id="A0A1X7T533"/>
<feature type="compositionally biased region" description="Low complexity" evidence="10">
    <location>
        <begin position="850"/>
        <end position="865"/>
    </location>
</feature>
<dbReference type="GO" id="GO:0046983">
    <property type="term" value="F:protein dimerization activity"/>
    <property type="evidence" value="ECO:0007669"/>
    <property type="project" value="InterPro"/>
</dbReference>
<dbReference type="PROSITE" id="PS50808">
    <property type="entry name" value="ZF_BED"/>
    <property type="match status" value="1"/>
</dbReference>
<evidence type="ECO:0000259" key="11">
    <source>
        <dbReference type="PROSITE" id="PS50808"/>
    </source>
</evidence>
<dbReference type="InterPro" id="IPR012337">
    <property type="entry name" value="RNaseH-like_sf"/>
</dbReference>
<accession>A0A1X7T533</accession>
<evidence type="ECO:0000313" key="12">
    <source>
        <dbReference type="EnsemblMetazoa" id="Aqu2.1.09495_001"/>
    </source>
</evidence>
<dbReference type="InterPro" id="IPR003656">
    <property type="entry name" value="Znf_BED"/>
</dbReference>
<proteinExistence type="predicted"/>
<evidence type="ECO:0000256" key="6">
    <source>
        <dbReference type="ARBA" id="ARBA00023125"/>
    </source>
</evidence>
<dbReference type="InParanoid" id="A0A1X7T533"/>
<keyword evidence="2" id="KW-0479">Metal-binding</keyword>
<organism evidence="12">
    <name type="scientific">Amphimedon queenslandica</name>
    <name type="common">Sponge</name>
    <dbReference type="NCBI Taxonomy" id="400682"/>
    <lineage>
        <taxon>Eukaryota</taxon>
        <taxon>Metazoa</taxon>
        <taxon>Porifera</taxon>
        <taxon>Demospongiae</taxon>
        <taxon>Heteroscleromorpha</taxon>
        <taxon>Haplosclerida</taxon>
        <taxon>Niphatidae</taxon>
        <taxon>Amphimedon</taxon>
    </lineage>
</organism>
<dbReference type="Pfam" id="PF02892">
    <property type="entry name" value="zf-BED"/>
    <property type="match status" value="1"/>
</dbReference>
<keyword evidence="5" id="KW-0805">Transcription regulation</keyword>
<reference evidence="12" key="1">
    <citation type="submission" date="2017-05" db="UniProtKB">
        <authorList>
            <consortium name="EnsemblMetazoa"/>
        </authorList>
    </citation>
    <scope>IDENTIFICATION</scope>
</reference>
<keyword evidence="7" id="KW-0804">Transcription</keyword>
<dbReference type="GO" id="GO:0005634">
    <property type="term" value="C:nucleus"/>
    <property type="evidence" value="ECO:0007669"/>
    <property type="project" value="UniProtKB-SubCell"/>
</dbReference>
<sequence>MIENIHILMGQGLKKLTIGNLTLWRRQDVRQKELKEKDQDSLQHTDVISYIILEVAEYELRDAISSKEKETIKLKQELSVMKVLEEESLSVQSDTESIKEVEEEPLYEELTVFSSQFNEIKEKNKELTDKLSKMKVDYLRSLSVSSNTDSAASKVRGGMSFEIDDCKFHLKAMTRPDYQPLVDNKRIIEKLRERITLMNIELMTEREHNEKIIKDIEDLKDKETEDPAGDKVTSDEEIEYNSMNDEFKDQICSFTLYCNHPVTGKFLESILEVHKDELLLTVLDKAYELMKLAPHIPIERCRLVKYSYDDDLMEQSFDLDEVQLSFVYPVRAVRYTGISIYRVSPTKTDVIPSIPKLDTVNNGIYEHCHYLPKPGGKSEVWKFFGLRKDAEGMAIDDGTVFCKSCNRAVVARNGNTSNLRAHLKNNHKSLYNQLGQGSSGKQVAVTERQEPIVNSILRSQPYGHQSKRYKDLNTAIARFLCKDGLPIYTVEKEGFKELIRTLDSRYELPNRSHFTRNIIPELYSSTKEKVARRLCSVKYFAATTDIWSSIGLTPYISYTLHHITQDWDLESIALSISFLPDDHTAEVISDALEDTLQEWKLSAVKQVCLTTDSAANMVSAARNLGLTRISCFGHNLHLGITKALDKDRRCDRAIGVAKKIVSHFSCSWKKRRDLTLAQVNFKLPQHSLISDVKTRWGTTQKMIARILEQQQAITFVLSSDRKSSHLIPSWQDIDVWGAINEALSPLADFTDIMSGEKYVTGSSILPILSLLKSSVLKANPNDKPMANEIRSAILSDLSNRYVEPEVTTILELTSMIDPRFKEKHVSNLKEVKSNICEEAVKIFKEETEQPTEPSELTSSTPSASTDSLPPPAKKKKVTLATLFKEHNSDIADSLCLDISPEQKVQAELTNYLRQPKSDIEKNPLKWWREHKTVYPLLSGVARKYLCFPATSTPSERLFSRSGRIVTPFRASLKPDTVQQLVFLSANLDL</sequence>
<evidence type="ECO:0000256" key="2">
    <source>
        <dbReference type="ARBA" id="ARBA00022723"/>
    </source>
</evidence>
<dbReference type="InterPro" id="IPR008906">
    <property type="entry name" value="HATC_C_dom"/>
</dbReference>
<keyword evidence="3 9" id="KW-0863">Zinc-finger</keyword>
<keyword evidence="8" id="KW-0539">Nucleus</keyword>
<dbReference type="InterPro" id="IPR036236">
    <property type="entry name" value="Znf_C2H2_sf"/>
</dbReference>
<dbReference type="SUPFAM" id="SSF53098">
    <property type="entry name" value="Ribonuclease H-like"/>
    <property type="match status" value="1"/>
</dbReference>
<feature type="region of interest" description="Disordered" evidence="10">
    <location>
        <begin position="844"/>
        <end position="872"/>
    </location>
</feature>
<dbReference type="OrthoDB" id="10050977at2759"/>
<protein>
    <recommendedName>
        <fullName evidence="11">BED-type domain-containing protein</fullName>
    </recommendedName>
</protein>
<evidence type="ECO:0000256" key="1">
    <source>
        <dbReference type="ARBA" id="ARBA00004123"/>
    </source>
</evidence>
<dbReference type="PANTHER" id="PTHR46481:SF9">
    <property type="entry name" value="ZINC FINGER BED DOMAIN-CONTAINING PROTEIN 1-LIKE"/>
    <property type="match status" value="1"/>
</dbReference>
<dbReference type="Pfam" id="PF05699">
    <property type="entry name" value="Dimer_Tnp_hAT"/>
    <property type="match status" value="1"/>
</dbReference>
<dbReference type="PANTHER" id="PTHR46481">
    <property type="entry name" value="ZINC FINGER BED DOMAIN-CONTAINING PROTEIN 4"/>
    <property type="match status" value="1"/>
</dbReference>
<dbReference type="SUPFAM" id="SSF57667">
    <property type="entry name" value="beta-beta-alpha zinc fingers"/>
    <property type="match status" value="1"/>
</dbReference>
<evidence type="ECO:0000256" key="5">
    <source>
        <dbReference type="ARBA" id="ARBA00023015"/>
    </source>
</evidence>
<evidence type="ECO:0000256" key="9">
    <source>
        <dbReference type="PROSITE-ProRule" id="PRU00027"/>
    </source>
</evidence>
<evidence type="ECO:0000256" key="10">
    <source>
        <dbReference type="SAM" id="MobiDB-lite"/>
    </source>
</evidence>
<evidence type="ECO:0000256" key="3">
    <source>
        <dbReference type="ARBA" id="ARBA00022771"/>
    </source>
</evidence>
<dbReference type="SMART" id="SM00614">
    <property type="entry name" value="ZnF_BED"/>
    <property type="match status" value="1"/>
</dbReference>
<dbReference type="eggNOG" id="KOG1121">
    <property type="taxonomic scope" value="Eukaryota"/>
</dbReference>
<comment type="subcellular location">
    <subcellularLocation>
        <location evidence="1">Nucleus</location>
    </subcellularLocation>
</comment>
<dbReference type="GO" id="GO:0008270">
    <property type="term" value="F:zinc ion binding"/>
    <property type="evidence" value="ECO:0007669"/>
    <property type="project" value="UniProtKB-KW"/>
</dbReference>
<evidence type="ECO:0000256" key="4">
    <source>
        <dbReference type="ARBA" id="ARBA00022833"/>
    </source>
</evidence>